<evidence type="ECO:0000313" key="2">
    <source>
        <dbReference type="Proteomes" id="UP001152798"/>
    </source>
</evidence>
<dbReference type="EMBL" id="OV725081">
    <property type="protein sequence ID" value="CAH1401218.1"/>
    <property type="molecule type" value="Genomic_DNA"/>
</dbReference>
<evidence type="ECO:0000313" key="1">
    <source>
        <dbReference type="EMBL" id="CAH1401218.1"/>
    </source>
</evidence>
<protein>
    <submittedName>
        <fullName evidence="1">Uncharacterized protein</fullName>
    </submittedName>
</protein>
<reference evidence="1" key="1">
    <citation type="submission" date="2022-01" db="EMBL/GenBank/DDBJ databases">
        <authorList>
            <person name="King R."/>
        </authorList>
    </citation>
    <scope>NUCLEOTIDE SEQUENCE</scope>
</reference>
<dbReference type="PRINTS" id="PR01228">
    <property type="entry name" value="EGGSHELL"/>
</dbReference>
<dbReference type="AlphaFoldDB" id="A0A9P0HF18"/>
<organism evidence="1 2">
    <name type="scientific">Nezara viridula</name>
    <name type="common">Southern green stink bug</name>
    <name type="synonym">Cimex viridulus</name>
    <dbReference type="NCBI Taxonomy" id="85310"/>
    <lineage>
        <taxon>Eukaryota</taxon>
        <taxon>Metazoa</taxon>
        <taxon>Ecdysozoa</taxon>
        <taxon>Arthropoda</taxon>
        <taxon>Hexapoda</taxon>
        <taxon>Insecta</taxon>
        <taxon>Pterygota</taxon>
        <taxon>Neoptera</taxon>
        <taxon>Paraneoptera</taxon>
        <taxon>Hemiptera</taxon>
        <taxon>Heteroptera</taxon>
        <taxon>Panheteroptera</taxon>
        <taxon>Pentatomomorpha</taxon>
        <taxon>Pentatomoidea</taxon>
        <taxon>Pentatomidae</taxon>
        <taxon>Pentatominae</taxon>
        <taxon>Nezara</taxon>
    </lineage>
</organism>
<keyword evidence="2" id="KW-1185">Reference proteome</keyword>
<dbReference type="Proteomes" id="UP001152798">
    <property type="component" value="Chromosome 5"/>
</dbReference>
<gene>
    <name evidence="1" type="ORF">NEZAVI_LOCUS10292</name>
</gene>
<sequence>MPRCLGGPSRSTPSWPCWIQVYNIAAVSPRQQSSADHISSIMKSFAFVVLACLVAAIAYAEEDTQKSVEEEAPTTEKKLFKKDVTNDLSTAPSYGLGYGLSYPYYGYGGLGGLSHGLGSGGYGGHGGHSYGLGSGGYGGHGGYGKAFVLPVYNYGYGGLGYGGYGGGYGSYGGYGKGGYGGYPYGYSSVSLGGYSPWGSSYYSYPYGSSYYNGHGHHGGYGGYY</sequence>
<proteinExistence type="predicted"/>
<accession>A0A9P0HF18</accession>
<name>A0A9P0HF18_NEZVI</name>